<organism evidence="2 3">
    <name type="scientific">Tupaia chinensis</name>
    <name type="common">Chinese tree shrew</name>
    <name type="synonym">Tupaia belangeri chinensis</name>
    <dbReference type="NCBI Taxonomy" id="246437"/>
    <lineage>
        <taxon>Eukaryota</taxon>
        <taxon>Metazoa</taxon>
        <taxon>Chordata</taxon>
        <taxon>Craniata</taxon>
        <taxon>Vertebrata</taxon>
        <taxon>Euteleostomi</taxon>
        <taxon>Mammalia</taxon>
        <taxon>Eutheria</taxon>
        <taxon>Euarchontoglires</taxon>
        <taxon>Scandentia</taxon>
        <taxon>Tupaiidae</taxon>
        <taxon>Tupaia</taxon>
    </lineage>
</organism>
<dbReference type="AlphaFoldDB" id="L9JEI5"/>
<proteinExistence type="predicted"/>
<evidence type="ECO:0000313" key="3">
    <source>
        <dbReference type="Proteomes" id="UP000011518"/>
    </source>
</evidence>
<evidence type="ECO:0000313" key="2">
    <source>
        <dbReference type="EMBL" id="ELW48734.1"/>
    </source>
</evidence>
<name>L9JEI5_TUPCH</name>
<sequence length="112" mass="11658">MSIMEPVLPRAISTLPFCQCHGARQQSSLKQPVESLPVSVYLHACSPVVRSSFQISATCLTCCSKAAHWGGLASLPGTDAHSFLALAHASRNRDGAKHGTVTVPSSSTAAVA</sequence>
<dbReference type="EMBL" id="KB321027">
    <property type="protein sequence ID" value="ELW48734.1"/>
    <property type="molecule type" value="Genomic_DNA"/>
</dbReference>
<reference evidence="3" key="1">
    <citation type="submission" date="2012-07" db="EMBL/GenBank/DDBJ databases">
        <title>Genome of the Chinese tree shrew, a rising model animal genetically related to primates.</title>
        <authorList>
            <person name="Zhang G."/>
            <person name="Fan Y."/>
            <person name="Yao Y."/>
            <person name="Huang Z."/>
        </authorList>
    </citation>
    <scope>NUCLEOTIDE SEQUENCE [LARGE SCALE GENOMIC DNA]</scope>
</reference>
<gene>
    <name evidence="2" type="ORF">TREES_T100005622</name>
</gene>
<evidence type="ECO:0000256" key="1">
    <source>
        <dbReference type="SAM" id="MobiDB-lite"/>
    </source>
</evidence>
<keyword evidence="3" id="KW-1185">Reference proteome</keyword>
<dbReference type="InParanoid" id="L9JEI5"/>
<feature type="region of interest" description="Disordered" evidence="1">
    <location>
        <begin position="93"/>
        <end position="112"/>
    </location>
</feature>
<accession>L9JEI5</accession>
<reference evidence="3" key="2">
    <citation type="journal article" date="2013" name="Nat. Commun.">
        <title>Genome of the Chinese tree shrew.</title>
        <authorList>
            <person name="Fan Y."/>
            <person name="Huang Z.Y."/>
            <person name="Cao C.C."/>
            <person name="Chen C.S."/>
            <person name="Chen Y.X."/>
            <person name="Fan D.D."/>
            <person name="He J."/>
            <person name="Hou H.L."/>
            <person name="Hu L."/>
            <person name="Hu X.T."/>
            <person name="Jiang X.T."/>
            <person name="Lai R."/>
            <person name="Lang Y.S."/>
            <person name="Liang B."/>
            <person name="Liao S.G."/>
            <person name="Mu D."/>
            <person name="Ma Y.Y."/>
            <person name="Niu Y.Y."/>
            <person name="Sun X.Q."/>
            <person name="Xia J.Q."/>
            <person name="Xiao J."/>
            <person name="Xiong Z.Q."/>
            <person name="Xu L."/>
            <person name="Yang L."/>
            <person name="Zhang Y."/>
            <person name="Zhao W."/>
            <person name="Zhao X.D."/>
            <person name="Zheng Y.T."/>
            <person name="Zhou J.M."/>
            <person name="Zhu Y.B."/>
            <person name="Zhang G.J."/>
            <person name="Wang J."/>
            <person name="Yao Y.G."/>
        </authorList>
    </citation>
    <scope>NUCLEOTIDE SEQUENCE [LARGE SCALE GENOMIC DNA]</scope>
</reference>
<feature type="compositionally biased region" description="Polar residues" evidence="1">
    <location>
        <begin position="102"/>
        <end position="112"/>
    </location>
</feature>
<protein>
    <submittedName>
        <fullName evidence="2">Uncharacterized protein</fullName>
    </submittedName>
</protein>
<dbReference type="Proteomes" id="UP000011518">
    <property type="component" value="Unassembled WGS sequence"/>
</dbReference>